<evidence type="ECO:0000256" key="3">
    <source>
        <dbReference type="ARBA" id="ARBA00022516"/>
    </source>
</evidence>
<feature type="transmembrane region" description="Helical" evidence="12">
    <location>
        <begin position="39"/>
        <end position="60"/>
    </location>
</feature>
<dbReference type="PANTHER" id="PTHR11351">
    <property type="entry name" value="ACYL-COA DESATURASE"/>
    <property type="match status" value="1"/>
</dbReference>
<dbReference type="CDD" id="cd03505">
    <property type="entry name" value="Delta9-FADS-like"/>
    <property type="match status" value="1"/>
</dbReference>
<dbReference type="InterPro" id="IPR005804">
    <property type="entry name" value="FA_desaturase_dom"/>
</dbReference>
<dbReference type="Pfam" id="PF00487">
    <property type="entry name" value="FA_desaturase"/>
    <property type="match status" value="1"/>
</dbReference>
<dbReference type="GO" id="GO:0016717">
    <property type="term" value="F:oxidoreductase activity, acting on paired donors, with oxidation of a pair of donors resulting in the reduction of molecular oxygen to two molecules of water"/>
    <property type="evidence" value="ECO:0007669"/>
    <property type="project" value="InterPro"/>
</dbReference>
<dbReference type="RefSeq" id="WP_075277003.1">
    <property type="nucleotide sequence ID" value="NZ_CP016908.1"/>
</dbReference>
<evidence type="ECO:0000256" key="10">
    <source>
        <dbReference type="ARBA" id="ARBA00023136"/>
    </source>
</evidence>
<dbReference type="OrthoDB" id="9768289at2"/>
<evidence type="ECO:0000259" key="13">
    <source>
        <dbReference type="Pfam" id="PF00487"/>
    </source>
</evidence>
<keyword evidence="7" id="KW-0560">Oxidoreductase</keyword>
<feature type="transmembrane region" description="Helical" evidence="12">
    <location>
        <begin position="12"/>
        <end position="33"/>
    </location>
</feature>
<evidence type="ECO:0000256" key="7">
    <source>
        <dbReference type="ARBA" id="ARBA00023002"/>
    </source>
</evidence>
<gene>
    <name evidence="14" type="ORF">BCY86_06350</name>
</gene>
<evidence type="ECO:0000256" key="8">
    <source>
        <dbReference type="ARBA" id="ARBA00023004"/>
    </source>
</evidence>
<organism evidence="14 15">
    <name type="scientific">Pajaroellobacter abortibovis</name>
    <dbReference type="NCBI Taxonomy" id="1882918"/>
    <lineage>
        <taxon>Bacteria</taxon>
        <taxon>Pseudomonadati</taxon>
        <taxon>Myxococcota</taxon>
        <taxon>Polyangia</taxon>
        <taxon>Polyangiales</taxon>
        <taxon>Polyangiaceae</taxon>
    </lineage>
</organism>
<evidence type="ECO:0000256" key="9">
    <source>
        <dbReference type="ARBA" id="ARBA00023098"/>
    </source>
</evidence>
<keyword evidence="4 12" id="KW-0812">Transmembrane</keyword>
<dbReference type="AlphaFoldDB" id="A0A1L6MXW8"/>
<comment type="similarity">
    <text evidence="2">Belongs to the fatty acid desaturase type 2 family.</text>
</comment>
<protein>
    <submittedName>
        <fullName evidence="14">Stearoyl-CoA desaturase</fullName>
    </submittedName>
</protein>
<accession>A0A1L6MXW8</accession>
<feature type="transmembrane region" description="Helical" evidence="12">
    <location>
        <begin position="153"/>
        <end position="178"/>
    </location>
</feature>
<keyword evidence="6 12" id="KW-1133">Transmembrane helix</keyword>
<keyword evidence="11" id="KW-0275">Fatty acid biosynthesis</keyword>
<proteinExistence type="inferred from homology"/>
<dbReference type="STRING" id="1882918.BCY86_06350"/>
<sequence length="306" mass="35089">MRNSSFLHSVSLISCLPFVLVHLIAIVGVWYLGWSWAGLGFAIALYVVRMFGVTAGYHRYFSHRAFRTSRTFQFVLALLAMISSQKGVLWWASHHRTHHKNSDKPGDIHSVLLDGFVWSHVGWILSPKYEETSNFTIPDLMKYPELRWLNRYWAIPPAAFGVTLFLLGGWWALLWGFFVSTTLLWHGTFCINSLTHVIGKKRYQTADNSRNSWILAIITLGEGWHNNHHYYQRSVRQGFFWWEIDICYYVLKGLEAIGLIWDLHTVPAHIRSRNLVSQPVPASSLSSKGVSSLSEQPAIATKLDLT</sequence>
<comment type="subcellular location">
    <subcellularLocation>
        <location evidence="1">Membrane</location>
        <topology evidence="1">Multi-pass membrane protein</topology>
    </subcellularLocation>
</comment>
<keyword evidence="15" id="KW-1185">Reference proteome</keyword>
<keyword evidence="10 12" id="KW-0472">Membrane</keyword>
<feature type="domain" description="Fatty acid desaturase" evidence="13">
    <location>
        <begin position="35"/>
        <end position="232"/>
    </location>
</feature>
<evidence type="ECO:0000256" key="2">
    <source>
        <dbReference type="ARBA" id="ARBA00008749"/>
    </source>
</evidence>
<evidence type="ECO:0000256" key="12">
    <source>
        <dbReference type="SAM" id="Phobius"/>
    </source>
</evidence>
<dbReference type="PROSITE" id="PS51257">
    <property type="entry name" value="PROKAR_LIPOPROTEIN"/>
    <property type="match status" value="1"/>
</dbReference>
<reference evidence="14 15" key="1">
    <citation type="submission" date="2016-08" db="EMBL/GenBank/DDBJ databases">
        <title>Identification and validation of antigenic proteins from Pajaroellobacter abortibovis using de-novo genome sequence assembly and reverse vaccinology.</title>
        <authorList>
            <person name="Welly B.T."/>
            <person name="Miller M.R."/>
            <person name="Stott J.L."/>
            <person name="Blanchard M.T."/>
            <person name="Islas-Trejo A.D."/>
            <person name="O'Rourke S.M."/>
            <person name="Young A.E."/>
            <person name="Medrano J.F."/>
            <person name="Van Eenennaam A.L."/>
        </authorList>
    </citation>
    <scope>NUCLEOTIDE SEQUENCE [LARGE SCALE GENOMIC DNA]</scope>
    <source>
        <strain evidence="14 15">BTF92-0548A/99-0131</strain>
    </source>
</reference>
<evidence type="ECO:0000256" key="6">
    <source>
        <dbReference type="ARBA" id="ARBA00022989"/>
    </source>
</evidence>
<dbReference type="PRINTS" id="PR00075">
    <property type="entry name" value="FACDDSATRASE"/>
</dbReference>
<dbReference type="GO" id="GO:0006633">
    <property type="term" value="P:fatty acid biosynthetic process"/>
    <property type="evidence" value="ECO:0007669"/>
    <property type="project" value="UniProtKB-KW"/>
</dbReference>
<evidence type="ECO:0000313" key="15">
    <source>
        <dbReference type="Proteomes" id="UP000185544"/>
    </source>
</evidence>
<dbReference type="InterPro" id="IPR015876">
    <property type="entry name" value="Acyl-CoA_DS"/>
</dbReference>
<evidence type="ECO:0000256" key="1">
    <source>
        <dbReference type="ARBA" id="ARBA00004141"/>
    </source>
</evidence>
<evidence type="ECO:0000256" key="5">
    <source>
        <dbReference type="ARBA" id="ARBA00022832"/>
    </source>
</evidence>
<keyword evidence="3" id="KW-0444">Lipid biosynthesis</keyword>
<name>A0A1L6MXW8_9BACT</name>
<dbReference type="EMBL" id="CP016908">
    <property type="protein sequence ID" value="APS00339.1"/>
    <property type="molecule type" value="Genomic_DNA"/>
</dbReference>
<dbReference type="KEGG" id="pabo:BCY86_06350"/>
<evidence type="ECO:0000256" key="11">
    <source>
        <dbReference type="ARBA" id="ARBA00023160"/>
    </source>
</evidence>
<dbReference type="GO" id="GO:0016020">
    <property type="term" value="C:membrane"/>
    <property type="evidence" value="ECO:0007669"/>
    <property type="project" value="UniProtKB-SubCell"/>
</dbReference>
<keyword evidence="5" id="KW-0276">Fatty acid metabolism</keyword>
<evidence type="ECO:0000256" key="4">
    <source>
        <dbReference type="ARBA" id="ARBA00022692"/>
    </source>
</evidence>
<evidence type="ECO:0000313" key="14">
    <source>
        <dbReference type="EMBL" id="APS00339.1"/>
    </source>
</evidence>
<keyword evidence="9" id="KW-0443">Lipid metabolism</keyword>
<dbReference type="PANTHER" id="PTHR11351:SF31">
    <property type="entry name" value="DESATURASE 1, ISOFORM A-RELATED"/>
    <property type="match status" value="1"/>
</dbReference>
<keyword evidence="8" id="KW-0408">Iron</keyword>
<dbReference type="Proteomes" id="UP000185544">
    <property type="component" value="Chromosome"/>
</dbReference>